<sequence length="412" mass="44112">MSPRFTRRTLRTATAATLAASLLGITPALAQDTDTDTTAGGSSSSSGKSGATGSPGLDSFLRSLVVNSSQSSVATSGSSLEALLSSLRLAGSSEFRLSSDLVSVNPGYPKPIDESITTAEVISRVPESDRVERWTIASPAMARNVEVQVMLPTDASTPAPMLYLLDGVEAGRVSEWLGPGEAETFFADENVTLVMPTEAMASMYSDWIADDPVLGRHMWETFITEELAPLLEAEEDLNFNGRRGIGGLSMGATGAVHLANTNPDMFDGVFGISGCYSTMSNVGRQTAHITVASRGGTLENMWGPFGSEQWLRHDVTHNPEGLRNMAVYLSAANGEYNFDPDFDYTDVPPSTITTGILLEQGAYLCTQELDEAMTGAGMNHQVIEYTGPGVHKWSTFQPQIQAAWDTIRPSLY</sequence>
<gene>
    <name evidence="11" type="ORF">QP029_08140</name>
</gene>
<dbReference type="PANTHER" id="PTHR48098">
    <property type="entry name" value="ENTEROCHELIN ESTERASE-RELATED"/>
    <property type="match status" value="1"/>
</dbReference>
<comment type="catalytic activity">
    <reaction evidence="1">
        <text>2 alpha,alpha'-trehalose 6-mycolate = alpha,alpha'-trehalose 6,6'-bismycolate + alpha,alpha-trehalose</text>
        <dbReference type="Rhea" id="RHEA:23472"/>
        <dbReference type="ChEBI" id="CHEBI:16551"/>
        <dbReference type="ChEBI" id="CHEBI:18195"/>
        <dbReference type="ChEBI" id="CHEBI:18234"/>
        <dbReference type="EC" id="2.3.1.122"/>
    </reaction>
</comment>
<dbReference type="InterPro" id="IPR006311">
    <property type="entry name" value="TAT_signal"/>
</dbReference>
<dbReference type="Proteomes" id="UP001238805">
    <property type="component" value="Chromosome"/>
</dbReference>
<dbReference type="RefSeq" id="WP_284873846.1">
    <property type="nucleotide sequence ID" value="NZ_CP126970.1"/>
</dbReference>
<dbReference type="Pfam" id="PF00756">
    <property type="entry name" value="Esterase"/>
    <property type="match status" value="1"/>
</dbReference>
<reference evidence="11 12" key="1">
    <citation type="submission" date="2023-05" db="EMBL/GenBank/DDBJ databases">
        <title>Corynebacterium suedekumii sp. nov. and Corynebacterium breve sp. nov. isolated from raw cow's milk.</title>
        <authorList>
            <person name="Baer M.K."/>
            <person name="Mehl L."/>
            <person name="Hellmuth R."/>
            <person name="Marke G."/>
            <person name="Lipski A."/>
        </authorList>
    </citation>
    <scope>NUCLEOTIDE SEQUENCE [LARGE SCALE GENOMIC DNA]</scope>
    <source>
        <strain evidence="11 12">LM112</strain>
    </source>
</reference>
<comment type="similarity">
    <text evidence="2">Belongs to the mycobacterial A85 antigen family.</text>
</comment>
<evidence type="ECO:0000256" key="3">
    <source>
        <dbReference type="ARBA" id="ARBA00012820"/>
    </source>
</evidence>
<keyword evidence="11" id="KW-0378">Hydrolase</keyword>
<feature type="chain" id="PRO_5046330504" description="Acyl-CoA:diacylglycerol acyltransferase" evidence="10">
    <location>
        <begin position="31"/>
        <end position="412"/>
    </location>
</feature>
<evidence type="ECO:0000256" key="1">
    <source>
        <dbReference type="ARBA" id="ARBA00000697"/>
    </source>
</evidence>
<protein>
    <recommendedName>
        <fullName evidence="7">Acyl-CoA:diacylglycerol acyltransferase</fullName>
        <ecNumber evidence="3">2.3.1.122</ecNumber>
        <ecNumber evidence="4">2.3.1.20</ecNumber>
    </recommendedName>
</protein>
<evidence type="ECO:0000256" key="9">
    <source>
        <dbReference type="SAM" id="MobiDB-lite"/>
    </source>
</evidence>
<keyword evidence="10" id="KW-0732">Signal</keyword>
<dbReference type="PANTHER" id="PTHR48098:SF1">
    <property type="entry name" value="DIACYLGLYCEROL ACYLTRANSFERASE_MYCOLYLTRANSFERASE AG85A"/>
    <property type="match status" value="1"/>
</dbReference>
<evidence type="ECO:0000313" key="11">
    <source>
        <dbReference type="EMBL" id="WIM69251.1"/>
    </source>
</evidence>
<dbReference type="InterPro" id="IPR050583">
    <property type="entry name" value="Mycobacterial_A85_antigen"/>
</dbReference>
<keyword evidence="5" id="KW-0808">Transferase</keyword>
<dbReference type="EC" id="2.3.1.122" evidence="3"/>
<comment type="catalytic activity">
    <reaction evidence="8">
        <text>an acyl-CoA + a 1,2-diacyl-sn-glycerol = a triacyl-sn-glycerol + CoA</text>
        <dbReference type="Rhea" id="RHEA:10868"/>
        <dbReference type="ChEBI" id="CHEBI:17815"/>
        <dbReference type="ChEBI" id="CHEBI:57287"/>
        <dbReference type="ChEBI" id="CHEBI:58342"/>
        <dbReference type="ChEBI" id="CHEBI:64615"/>
        <dbReference type="EC" id="2.3.1.20"/>
    </reaction>
</comment>
<evidence type="ECO:0000256" key="8">
    <source>
        <dbReference type="ARBA" id="ARBA00048109"/>
    </source>
</evidence>
<dbReference type="InterPro" id="IPR029058">
    <property type="entry name" value="AB_hydrolase_fold"/>
</dbReference>
<dbReference type="InterPro" id="IPR000801">
    <property type="entry name" value="Esterase-like"/>
</dbReference>
<keyword evidence="12" id="KW-1185">Reference proteome</keyword>
<organism evidence="11 12">
    <name type="scientific">Corynebacterium suedekumii</name>
    <dbReference type="NCBI Taxonomy" id="3049801"/>
    <lineage>
        <taxon>Bacteria</taxon>
        <taxon>Bacillati</taxon>
        <taxon>Actinomycetota</taxon>
        <taxon>Actinomycetes</taxon>
        <taxon>Mycobacteriales</taxon>
        <taxon>Corynebacteriaceae</taxon>
        <taxon>Corynebacterium</taxon>
    </lineage>
</organism>
<evidence type="ECO:0000256" key="5">
    <source>
        <dbReference type="ARBA" id="ARBA00022679"/>
    </source>
</evidence>
<accession>A0ABY8VHX1</accession>
<dbReference type="GO" id="GO:0016787">
    <property type="term" value="F:hydrolase activity"/>
    <property type="evidence" value="ECO:0007669"/>
    <property type="project" value="UniProtKB-KW"/>
</dbReference>
<evidence type="ECO:0000256" key="2">
    <source>
        <dbReference type="ARBA" id="ARBA00005874"/>
    </source>
</evidence>
<dbReference type="Gene3D" id="3.40.50.1820">
    <property type="entry name" value="alpha/beta hydrolase"/>
    <property type="match status" value="1"/>
</dbReference>
<dbReference type="SUPFAM" id="SSF53474">
    <property type="entry name" value="alpha/beta-Hydrolases"/>
    <property type="match status" value="1"/>
</dbReference>
<evidence type="ECO:0000313" key="12">
    <source>
        <dbReference type="Proteomes" id="UP001238805"/>
    </source>
</evidence>
<evidence type="ECO:0000256" key="10">
    <source>
        <dbReference type="SAM" id="SignalP"/>
    </source>
</evidence>
<evidence type="ECO:0000256" key="6">
    <source>
        <dbReference type="ARBA" id="ARBA00023315"/>
    </source>
</evidence>
<dbReference type="PROSITE" id="PS51318">
    <property type="entry name" value="TAT"/>
    <property type="match status" value="1"/>
</dbReference>
<dbReference type="EMBL" id="CP126970">
    <property type="protein sequence ID" value="WIM69251.1"/>
    <property type="molecule type" value="Genomic_DNA"/>
</dbReference>
<evidence type="ECO:0000256" key="7">
    <source>
        <dbReference type="ARBA" id="ARBA00032572"/>
    </source>
</evidence>
<proteinExistence type="inferred from homology"/>
<keyword evidence="6" id="KW-0012">Acyltransferase</keyword>
<evidence type="ECO:0000256" key="4">
    <source>
        <dbReference type="ARBA" id="ARBA00013244"/>
    </source>
</evidence>
<dbReference type="EC" id="2.3.1.20" evidence="4"/>
<name>A0ABY8VHX1_9CORY</name>
<feature type="region of interest" description="Disordered" evidence="9">
    <location>
        <begin position="32"/>
        <end position="53"/>
    </location>
</feature>
<feature type="compositionally biased region" description="Low complexity" evidence="9">
    <location>
        <begin position="36"/>
        <end position="53"/>
    </location>
</feature>
<feature type="signal peptide" evidence="10">
    <location>
        <begin position="1"/>
        <end position="30"/>
    </location>
</feature>